<keyword evidence="1" id="KW-0175">Coiled coil</keyword>
<dbReference type="AlphaFoldDB" id="A0A397TIG1"/>
<sequence>MAFQRPHPRQRRTCEEYKAELEEENYHLRSELQTEVDSNCQNERRINQLERDYSQCKQEIQDLNGEIKCLENTSEEEISELKQLAERVEQKAIVDLYQLRTNAQNQINRMIGNMRCRANRSLLEYNRDRLYERYEKWKNKTQAECQNILNLQGQIFALQNNLLHIEMAGYAPKRFLGRADEDIDKFVKDYRLYLMAANINTDEASCWVEDKLIDKKWQLNHALNNANITTIMINVPDNIPPPALPAGATDADVISAHNVHTDEDWSLAKGYSVNAETISRVTKTLDNSKKSANKRGEDLIIKHFLSDLIREKGNVVSGDDYNYDPINDITDSMAGMTLNNVILSAIKYAILKCFKCSDSGTSSNSSSSDSSDSNTSSSNFSDSGSDITINIAKAKKNAIMSKQIVAPIEVKIVFQDNILSASKNSSPDESSLEEESLDDPMKIYFIQKIEPKTSVATVKCKIKRLKIPAMTLDSGAEPPIITKNIVDRIRAKIDKTEKYNGSSVATVPIESMGVICNLPITLAPELKRELILAKKASSIDKVEILFLEVKIHELEGKLDDLDLKRTYHDLNVMGRAIEELTQINSFEMDNSKEIDSLKLELKRANEDLSSKKYTIEYMEKGIESFRDQLVLKKELRDASHNEVDPPPLPINNSSQPSALNLSSQIISVGGAEAMPLPATVSIITSSLMSPIIGTSGTSSNLF</sequence>
<name>A0A397TIG1_9GLOM</name>
<protein>
    <submittedName>
        <fullName evidence="3">Uncharacterized protein</fullName>
    </submittedName>
</protein>
<feature type="coiled-coil region" evidence="1">
    <location>
        <begin position="544"/>
        <end position="614"/>
    </location>
</feature>
<evidence type="ECO:0000313" key="3">
    <source>
        <dbReference type="EMBL" id="RIA98023.1"/>
    </source>
</evidence>
<gene>
    <name evidence="3" type="ORF">C1645_813413</name>
</gene>
<dbReference type="Proteomes" id="UP000265703">
    <property type="component" value="Unassembled WGS sequence"/>
</dbReference>
<keyword evidence="4" id="KW-1185">Reference proteome</keyword>
<dbReference type="OrthoDB" id="2430803at2759"/>
<feature type="coiled-coil region" evidence="1">
    <location>
        <begin position="46"/>
        <end position="91"/>
    </location>
</feature>
<reference evidence="3 4" key="1">
    <citation type="submission" date="2018-06" db="EMBL/GenBank/DDBJ databases">
        <title>Comparative genomics reveals the genomic features of Rhizophagus irregularis, R. cerebriforme, R. diaphanum and Gigaspora rosea, and their symbiotic lifestyle signature.</title>
        <authorList>
            <person name="Morin E."/>
            <person name="San Clemente H."/>
            <person name="Chen E.C.H."/>
            <person name="De La Providencia I."/>
            <person name="Hainaut M."/>
            <person name="Kuo A."/>
            <person name="Kohler A."/>
            <person name="Murat C."/>
            <person name="Tang N."/>
            <person name="Roy S."/>
            <person name="Loubradou J."/>
            <person name="Henrissat B."/>
            <person name="Grigoriev I.V."/>
            <person name="Corradi N."/>
            <person name="Roux C."/>
            <person name="Martin F.M."/>
        </authorList>
    </citation>
    <scope>NUCLEOTIDE SEQUENCE [LARGE SCALE GENOMIC DNA]</scope>
    <source>
        <strain evidence="3 4">DAOM 227022</strain>
    </source>
</reference>
<evidence type="ECO:0000256" key="2">
    <source>
        <dbReference type="SAM" id="MobiDB-lite"/>
    </source>
</evidence>
<proteinExistence type="predicted"/>
<evidence type="ECO:0000313" key="4">
    <source>
        <dbReference type="Proteomes" id="UP000265703"/>
    </source>
</evidence>
<evidence type="ECO:0000256" key="1">
    <source>
        <dbReference type="SAM" id="Coils"/>
    </source>
</evidence>
<dbReference type="EMBL" id="QKYT01000022">
    <property type="protein sequence ID" value="RIA98023.1"/>
    <property type="molecule type" value="Genomic_DNA"/>
</dbReference>
<organism evidence="3 4">
    <name type="scientific">Glomus cerebriforme</name>
    <dbReference type="NCBI Taxonomy" id="658196"/>
    <lineage>
        <taxon>Eukaryota</taxon>
        <taxon>Fungi</taxon>
        <taxon>Fungi incertae sedis</taxon>
        <taxon>Mucoromycota</taxon>
        <taxon>Glomeromycotina</taxon>
        <taxon>Glomeromycetes</taxon>
        <taxon>Glomerales</taxon>
        <taxon>Glomeraceae</taxon>
        <taxon>Glomus</taxon>
    </lineage>
</organism>
<comment type="caution">
    <text evidence="3">The sequence shown here is derived from an EMBL/GenBank/DDBJ whole genome shotgun (WGS) entry which is preliminary data.</text>
</comment>
<accession>A0A397TIG1</accession>
<feature type="region of interest" description="Disordered" evidence="2">
    <location>
        <begin position="362"/>
        <end position="382"/>
    </location>
</feature>